<accession>A0A917TH37</accession>
<dbReference type="EMBL" id="BMPI01000010">
    <property type="protein sequence ID" value="GGM22954.1"/>
    <property type="molecule type" value="Genomic_DNA"/>
</dbReference>
<feature type="region of interest" description="Disordered" evidence="1">
    <location>
        <begin position="50"/>
        <end position="71"/>
    </location>
</feature>
<evidence type="ECO:0000313" key="2">
    <source>
        <dbReference type="EMBL" id="GGM22954.1"/>
    </source>
</evidence>
<keyword evidence="3" id="KW-1185">Reference proteome</keyword>
<reference evidence="2" key="2">
    <citation type="submission" date="2020-09" db="EMBL/GenBank/DDBJ databases">
        <authorList>
            <person name="Sun Q."/>
            <person name="Ohkuma M."/>
        </authorList>
    </citation>
    <scope>NUCLEOTIDE SEQUENCE</scope>
    <source>
        <strain evidence="2">JCM 19831</strain>
    </source>
</reference>
<comment type="caution">
    <text evidence="2">The sequence shown here is derived from an EMBL/GenBank/DDBJ whole genome shotgun (WGS) entry which is preliminary data.</text>
</comment>
<dbReference type="AlphaFoldDB" id="A0A917TH37"/>
<sequence length="71" mass="7792">MMDLFVMVLLGTLGGHGVRTLVRMLVPAVRRWLTLSARAATIRAASRMPRGTEVSGRDSQGAWRAIRSGNR</sequence>
<dbReference type="Proteomes" id="UP000642070">
    <property type="component" value="Unassembled WGS sequence"/>
</dbReference>
<protein>
    <submittedName>
        <fullName evidence="2">Uncharacterized protein</fullName>
    </submittedName>
</protein>
<reference evidence="2" key="1">
    <citation type="journal article" date="2014" name="Int. J. Syst. Evol. Microbiol.">
        <title>Complete genome sequence of Corynebacterium casei LMG S-19264T (=DSM 44701T), isolated from a smear-ripened cheese.</title>
        <authorList>
            <consortium name="US DOE Joint Genome Institute (JGI-PGF)"/>
            <person name="Walter F."/>
            <person name="Albersmeier A."/>
            <person name="Kalinowski J."/>
            <person name="Ruckert C."/>
        </authorList>
    </citation>
    <scope>NUCLEOTIDE SEQUENCE</scope>
    <source>
        <strain evidence="2">JCM 19831</strain>
    </source>
</reference>
<evidence type="ECO:0000256" key="1">
    <source>
        <dbReference type="SAM" id="MobiDB-lite"/>
    </source>
</evidence>
<gene>
    <name evidence="2" type="ORF">GCM10007977_025160</name>
</gene>
<evidence type="ECO:0000313" key="3">
    <source>
        <dbReference type="Proteomes" id="UP000642070"/>
    </source>
</evidence>
<organism evidence="2 3">
    <name type="scientific">Dactylosporangium sucinum</name>
    <dbReference type="NCBI Taxonomy" id="1424081"/>
    <lineage>
        <taxon>Bacteria</taxon>
        <taxon>Bacillati</taxon>
        <taxon>Actinomycetota</taxon>
        <taxon>Actinomycetes</taxon>
        <taxon>Micromonosporales</taxon>
        <taxon>Micromonosporaceae</taxon>
        <taxon>Dactylosporangium</taxon>
    </lineage>
</organism>
<proteinExistence type="predicted"/>
<name>A0A917TH37_9ACTN</name>